<dbReference type="InterPro" id="IPR029058">
    <property type="entry name" value="AB_hydrolase_fold"/>
</dbReference>
<dbReference type="STRING" id="1684307.A0A316UCJ1"/>
<dbReference type="PANTHER" id="PTHR43433">
    <property type="entry name" value="HYDROLASE, ALPHA/BETA FOLD FAMILY PROTEIN"/>
    <property type="match status" value="1"/>
</dbReference>
<keyword evidence="3" id="KW-1185">Reference proteome</keyword>
<proteinExistence type="predicted"/>
<name>A0A316UCJ1_9BASI</name>
<evidence type="ECO:0000259" key="1">
    <source>
        <dbReference type="Pfam" id="PF00561"/>
    </source>
</evidence>
<dbReference type="SUPFAM" id="SSF53474">
    <property type="entry name" value="alpha/beta-Hydrolases"/>
    <property type="match status" value="1"/>
</dbReference>
<dbReference type="RefSeq" id="XP_025350032.1">
    <property type="nucleotide sequence ID" value="XM_025493785.1"/>
</dbReference>
<organism evidence="2 3">
    <name type="scientific">Pseudomicrostroma glucosiphilum</name>
    <dbReference type="NCBI Taxonomy" id="1684307"/>
    <lineage>
        <taxon>Eukaryota</taxon>
        <taxon>Fungi</taxon>
        <taxon>Dikarya</taxon>
        <taxon>Basidiomycota</taxon>
        <taxon>Ustilaginomycotina</taxon>
        <taxon>Exobasidiomycetes</taxon>
        <taxon>Microstromatales</taxon>
        <taxon>Microstromatales incertae sedis</taxon>
        <taxon>Pseudomicrostroma</taxon>
    </lineage>
</organism>
<dbReference type="Proteomes" id="UP000245942">
    <property type="component" value="Unassembled WGS sequence"/>
</dbReference>
<evidence type="ECO:0000313" key="2">
    <source>
        <dbReference type="EMBL" id="PWN22872.1"/>
    </source>
</evidence>
<accession>A0A316UCJ1</accession>
<dbReference type="Gene3D" id="3.40.50.1820">
    <property type="entry name" value="alpha/beta hydrolase"/>
    <property type="match status" value="1"/>
</dbReference>
<dbReference type="OrthoDB" id="8119704at2759"/>
<dbReference type="AlphaFoldDB" id="A0A316UCJ1"/>
<evidence type="ECO:0000313" key="3">
    <source>
        <dbReference type="Proteomes" id="UP000245942"/>
    </source>
</evidence>
<dbReference type="InterPro" id="IPR050471">
    <property type="entry name" value="AB_hydrolase"/>
</dbReference>
<dbReference type="PANTHER" id="PTHR43433:SF5">
    <property type="entry name" value="AB HYDROLASE-1 DOMAIN-CONTAINING PROTEIN"/>
    <property type="match status" value="1"/>
</dbReference>
<dbReference type="InterPro" id="IPR000073">
    <property type="entry name" value="AB_hydrolase_1"/>
</dbReference>
<dbReference type="GeneID" id="37015519"/>
<dbReference type="EMBL" id="KZ819322">
    <property type="protein sequence ID" value="PWN22872.1"/>
    <property type="molecule type" value="Genomic_DNA"/>
</dbReference>
<dbReference type="GO" id="GO:0016787">
    <property type="term" value="F:hydrolase activity"/>
    <property type="evidence" value="ECO:0007669"/>
    <property type="project" value="UniProtKB-KW"/>
</dbReference>
<keyword evidence="2" id="KW-0378">Hydrolase</keyword>
<dbReference type="Pfam" id="PF00561">
    <property type="entry name" value="Abhydrolase_1"/>
    <property type="match status" value="1"/>
</dbReference>
<feature type="domain" description="AB hydrolase-1" evidence="1">
    <location>
        <begin position="27"/>
        <end position="275"/>
    </location>
</feature>
<protein>
    <submittedName>
        <fullName evidence="2">Alpha/beta-hydrolase</fullName>
    </submittedName>
</protein>
<reference evidence="2 3" key="1">
    <citation type="journal article" date="2018" name="Mol. Biol. Evol.">
        <title>Broad Genomic Sampling Reveals a Smut Pathogenic Ancestry of the Fungal Clade Ustilaginomycotina.</title>
        <authorList>
            <person name="Kijpornyongpan T."/>
            <person name="Mondo S.J."/>
            <person name="Barry K."/>
            <person name="Sandor L."/>
            <person name="Lee J."/>
            <person name="Lipzen A."/>
            <person name="Pangilinan J."/>
            <person name="LaButti K."/>
            <person name="Hainaut M."/>
            <person name="Henrissat B."/>
            <person name="Grigoriev I.V."/>
            <person name="Spatafora J.W."/>
            <person name="Aime M.C."/>
        </authorList>
    </citation>
    <scope>NUCLEOTIDE SEQUENCE [LARGE SCALE GENOMIC DNA]</scope>
    <source>
        <strain evidence="2 3">MCA 4718</strain>
    </source>
</reference>
<gene>
    <name evidence="2" type="ORF">BCV69DRAFT_292285</name>
</gene>
<sequence length="315" mass="35184">MVHTQHHKTADGASIAYRIHGSGKGVPLVLIMGLSGVMDDWSPLVEELAKSRKVLISDHRGIGESTVPEDWDSDLNHDVMSDDILSVLAALGSDWSTLDILGWSMGGHILQRLLTRPDSTVTTRGTIELLKGKVEVRKAILAATMTKMPRGDINMAQMQEEAGKIKDGKKRKRWATEQMLAYQYDVASLEKDERLNKIMQDRIEVSLNTTRPQEMIAMQAGAIGQYRSRDDLGRIPESVPVLIIHGKLDRMVHYKESEPFEKGIAHAKRVDLSDGVKEAQDGQYGHFWFDYFEPSFWAGKINAFLDGSTATQAKL</sequence>